<keyword evidence="1" id="KW-0812">Transmembrane</keyword>
<dbReference type="RefSeq" id="WP_237877401.1">
    <property type="nucleotide sequence ID" value="NZ_JAKLTR010000038.1"/>
</dbReference>
<feature type="signal peptide" evidence="2">
    <location>
        <begin position="1"/>
        <end position="18"/>
    </location>
</feature>
<protein>
    <submittedName>
        <fullName evidence="4">TPM domain-containing protein</fullName>
    </submittedName>
</protein>
<organism evidence="4 5">
    <name type="scientific">Terrimonas ginsenosidimutans</name>
    <dbReference type="NCBI Taxonomy" id="2908004"/>
    <lineage>
        <taxon>Bacteria</taxon>
        <taxon>Pseudomonadati</taxon>
        <taxon>Bacteroidota</taxon>
        <taxon>Chitinophagia</taxon>
        <taxon>Chitinophagales</taxon>
        <taxon>Chitinophagaceae</taxon>
        <taxon>Terrimonas</taxon>
    </lineage>
</organism>
<reference evidence="4" key="1">
    <citation type="submission" date="2022-01" db="EMBL/GenBank/DDBJ databases">
        <authorList>
            <person name="Jo J.-H."/>
            <person name="Im W.-T."/>
        </authorList>
    </citation>
    <scope>NUCLEOTIDE SEQUENCE</scope>
    <source>
        <strain evidence="4">NA20</strain>
    </source>
</reference>
<keyword evidence="1" id="KW-1133">Transmembrane helix</keyword>
<feature type="domain" description="TPM" evidence="3">
    <location>
        <begin position="40"/>
        <end position="162"/>
    </location>
</feature>
<dbReference type="Gene3D" id="3.10.310.50">
    <property type="match status" value="1"/>
</dbReference>
<evidence type="ECO:0000313" key="4">
    <source>
        <dbReference type="EMBL" id="MCG2618171.1"/>
    </source>
</evidence>
<name>A0ABS9L0N5_9BACT</name>
<dbReference type="Pfam" id="PF04536">
    <property type="entry name" value="TPM_phosphatase"/>
    <property type="match status" value="1"/>
</dbReference>
<proteinExistence type="predicted"/>
<keyword evidence="5" id="KW-1185">Reference proteome</keyword>
<gene>
    <name evidence="4" type="ORF">LZZ85_27975</name>
</gene>
<evidence type="ECO:0000256" key="1">
    <source>
        <dbReference type="SAM" id="Phobius"/>
    </source>
</evidence>
<accession>A0ABS9L0N5</accession>
<dbReference type="PANTHER" id="PTHR30373:SF2">
    <property type="entry name" value="UPF0603 PROTEIN YGCG"/>
    <property type="match status" value="1"/>
</dbReference>
<comment type="caution">
    <text evidence="4">The sequence shown here is derived from an EMBL/GenBank/DDBJ whole genome shotgun (WGS) entry which is preliminary data.</text>
</comment>
<keyword evidence="2" id="KW-0732">Signal</keyword>
<evidence type="ECO:0000256" key="2">
    <source>
        <dbReference type="SAM" id="SignalP"/>
    </source>
</evidence>
<keyword evidence="1" id="KW-0472">Membrane</keyword>
<evidence type="ECO:0000259" key="3">
    <source>
        <dbReference type="Pfam" id="PF04536"/>
    </source>
</evidence>
<evidence type="ECO:0000313" key="5">
    <source>
        <dbReference type="Proteomes" id="UP001165367"/>
    </source>
</evidence>
<dbReference type="PANTHER" id="PTHR30373">
    <property type="entry name" value="UPF0603 PROTEIN YGCG"/>
    <property type="match status" value="1"/>
</dbReference>
<sequence>MKYFLSIFFLLMTVASFAQVERAIPARPSPPKLVNDLTGKLLTHDQAAALEQKLVAYDDSTSNQVAVVIVDDLKGYSAADYAIALGRAWGVGNKNFDNGVVILISTGGSAGNRDAFIAVGYGLEGVIPDLTADAILSNELIPNFKSGNYYRGLDEATNAIFKAAEGRYKAPEGYRKKGGKGISSFVIILLVIGLLMIFGGIGGGGGGGYVSRRGYTGWPGGGWIGGGGWSGGGGGGGGGFGGFGGGGFGGGGAGGKW</sequence>
<dbReference type="InterPro" id="IPR007621">
    <property type="entry name" value="TPM_dom"/>
</dbReference>
<dbReference type="EMBL" id="JAKLTR010000038">
    <property type="protein sequence ID" value="MCG2618171.1"/>
    <property type="molecule type" value="Genomic_DNA"/>
</dbReference>
<dbReference type="Proteomes" id="UP001165367">
    <property type="component" value="Unassembled WGS sequence"/>
</dbReference>
<feature type="transmembrane region" description="Helical" evidence="1">
    <location>
        <begin position="182"/>
        <end position="203"/>
    </location>
</feature>
<feature type="chain" id="PRO_5046348692" evidence="2">
    <location>
        <begin position="19"/>
        <end position="257"/>
    </location>
</feature>